<sequence>MSVSDLARRLAERAEAVCRVYLSRGRRQGAWWCVGDVLNHPGRSLYVRLTGDRAGKWTDASTGEHGDLLDLIALNRGRDPVSARDEARVFLALPQVFQRHQSLASGSFDAARRLFRQGQPVAGTLAEAYLRGRGITGRLDLPALRFHPALWYRPHPDAPRQSWPALL</sequence>
<dbReference type="Pfam" id="PF23639">
    <property type="entry name" value="DUF7146"/>
    <property type="match status" value="1"/>
</dbReference>
<name>A0ABW5CH50_9PROT</name>
<dbReference type="EMBL" id="JBHUIY010000132">
    <property type="protein sequence ID" value="MFD2235842.1"/>
    <property type="molecule type" value="Genomic_DNA"/>
</dbReference>
<keyword evidence="3" id="KW-1185">Reference proteome</keyword>
<evidence type="ECO:0000313" key="2">
    <source>
        <dbReference type="EMBL" id="MFD2235842.1"/>
    </source>
</evidence>
<evidence type="ECO:0000259" key="1">
    <source>
        <dbReference type="Pfam" id="PF23639"/>
    </source>
</evidence>
<dbReference type="Proteomes" id="UP001597296">
    <property type="component" value="Unassembled WGS sequence"/>
</dbReference>
<feature type="non-terminal residue" evidence="2">
    <location>
        <position position="167"/>
    </location>
</feature>
<proteinExistence type="predicted"/>
<protein>
    <submittedName>
        <fullName evidence="2">DNA primase</fullName>
    </submittedName>
</protein>
<organism evidence="2 3">
    <name type="scientific">Phaeospirillum tilakii</name>
    <dbReference type="NCBI Taxonomy" id="741673"/>
    <lineage>
        <taxon>Bacteria</taxon>
        <taxon>Pseudomonadati</taxon>
        <taxon>Pseudomonadota</taxon>
        <taxon>Alphaproteobacteria</taxon>
        <taxon>Rhodospirillales</taxon>
        <taxon>Rhodospirillaceae</taxon>
        <taxon>Phaeospirillum</taxon>
    </lineage>
</organism>
<comment type="caution">
    <text evidence="2">The sequence shown here is derived from an EMBL/GenBank/DDBJ whole genome shotgun (WGS) entry which is preliminary data.</text>
</comment>
<evidence type="ECO:0000313" key="3">
    <source>
        <dbReference type="Proteomes" id="UP001597296"/>
    </source>
</evidence>
<feature type="domain" description="DUF7146" evidence="1">
    <location>
        <begin position="109"/>
        <end position="167"/>
    </location>
</feature>
<reference evidence="3" key="1">
    <citation type="journal article" date="2019" name="Int. J. Syst. Evol. Microbiol.">
        <title>The Global Catalogue of Microorganisms (GCM) 10K type strain sequencing project: providing services to taxonomists for standard genome sequencing and annotation.</title>
        <authorList>
            <consortium name="The Broad Institute Genomics Platform"/>
            <consortium name="The Broad Institute Genome Sequencing Center for Infectious Disease"/>
            <person name="Wu L."/>
            <person name="Ma J."/>
        </authorList>
    </citation>
    <scope>NUCLEOTIDE SEQUENCE [LARGE SCALE GENOMIC DNA]</scope>
    <source>
        <strain evidence="3">KCTC 15012</strain>
    </source>
</reference>
<dbReference type="InterPro" id="IPR055570">
    <property type="entry name" value="DUF7146"/>
</dbReference>
<accession>A0ABW5CH50</accession>
<gene>
    <name evidence="2" type="ORF">ACFSNB_18835</name>
</gene>